<sequence>MMLVLPLMVLVQVLPPPLGAIAAARLFATGGHVAALTAPESAAAAGGCDCGVPSSPRGPR</sequence>
<dbReference type="EMBL" id="JACIJE010000006">
    <property type="protein sequence ID" value="MBB5690350.1"/>
    <property type="molecule type" value="Genomic_DNA"/>
</dbReference>
<comment type="caution">
    <text evidence="2">The sequence shown here is derived from an EMBL/GenBank/DDBJ whole genome shotgun (WGS) entry which is preliminary data.</text>
</comment>
<evidence type="ECO:0000313" key="2">
    <source>
        <dbReference type="EMBL" id="MBB5690350.1"/>
    </source>
</evidence>
<feature type="chain" id="PRO_5032872848" evidence="1">
    <location>
        <begin position="23"/>
        <end position="60"/>
    </location>
</feature>
<organism evidence="2 3">
    <name type="scientific">Neoroseomonas alkaliterrae</name>
    <dbReference type="NCBI Taxonomy" id="1452450"/>
    <lineage>
        <taxon>Bacteria</taxon>
        <taxon>Pseudomonadati</taxon>
        <taxon>Pseudomonadota</taxon>
        <taxon>Alphaproteobacteria</taxon>
        <taxon>Acetobacterales</taxon>
        <taxon>Acetobacteraceae</taxon>
        <taxon>Neoroseomonas</taxon>
    </lineage>
</organism>
<name>A0A840XTN8_9PROT</name>
<gene>
    <name evidence="2" type="ORF">FHS88_002483</name>
</gene>
<dbReference type="Proteomes" id="UP000562254">
    <property type="component" value="Unassembled WGS sequence"/>
</dbReference>
<dbReference type="RefSeq" id="WP_211842393.1">
    <property type="nucleotide sequence ID" value="NZ_JAAEDJ010000035.1"/>
</dbReference>
<evidence type="ECO:0000256" key="1">
    <source>
        <dbReference type="SAM" id="SignalP"/>
    </source>
</evidence>
<protein>
    <submittedName>
        <fullName evidence="2">Uncharacterized protein</fullName>
    </submittedName>
</protein>
<feature type="signal peptide" evidence="1">
    <location>
        <begin position="1"/>
        <end position="22"/>
    </location>
</feature>
<accession>A0A840XTN8</accession>
<dbReference type="AlphaFoldDB" id="A0A840XTN8"/>
<evidence type="ECO:0000313" key="3">
    <source>
        <dbReference type="Proteomes" id="UP000562254"/>
    </source>
</evidence>
<reference evidence="2 3" key="1">
    <citation type="submission" date="2020-08" db="EMBL/GenBank/DDBJ databases">
        <title>Genomic Encyclopedia of Type Strains, Phase IV (KMG-IV): sequencing the most valuable type-strain genomes for metagenomic binning, comparative biology and taxonomic classification.</title>
        <authorList>
            <person name="Goeker M."/>
        </authorList>
    </citation>
    <scope>NUCLEOTIDE SEQUENCE [LARGE SCALE GENOMIC DNA]</scope>
    <source>
        <strain evidence="2 3">DSM 25895</strain>
    </source>
</reference>
<proteinExistence type="predicted"/>
<keyword evidence="1" id="KW-0732">Signal</keyword>
<keyword evidence="3" id="KW-1185">Reference proteome</keyword>